<accession>Q4FSX5</accession>
<evidence type="ECO:0000259" key="2">
    <source>
        <dbReference type="Pfam" id="PF20155"/>
    </source>
</evidence>
<feature type="coiled-coil region" evidence="1">
    <location>
        <begin position="128"/>
        <end position="155"/>
    </location>
</feature>
<evidence type="ECO:0000313" key="3">
    <source>
        <dbReference type="EMBL" id="AAZ18883.1"/>
    </source>
</evidence>
<name>Q4FSX5_PSYA2</name>
<feature type="domain" description="Tape measure protein N-terminal" evidence="2">
    <location>
        <begin position="275"/>
        <end position="465"/>
    </location>
</feature>
<organism evidence="3 4">
    <name type="scientific">Psychrobacter arcticus (strain DSM 17307 / VKM B-2377 / 273-4)</name>
    <dbReference type="NCBI Taxonomy" id="259536"/>
    <lineage>
        <taxon>Bacteria</taxon>
        <taxon>Pseudomonadati</taxon>
        <taxon>Pseudomonadota</taxon>
        <taxon>Gammaproteobacteria</taxon>
        <taxon>Moraxellales</taxon>
        <taxon>Moraxellaceae</taxon>
        <taxon>Psychrobacter</taxon>
    </lineage>
</organism>
<proteinExistence type="predicted"/>
<dbReference type="Pfam" id="PF20155">
    <property type="entry name" value="TMP_3"/>
    <property type="match status" value="1"/>
</dbReference>
<protein>
    <submittedName>
        <fullName evidence="3">Putative bacteriophage tail tape measure protein</fullName>
    </submittedName>
</protein>
<reference evidence="3 4" key="1">
    <citation type="journal article" date="2010" name="Appl. Environ. Microbiol.">
        <title>The genome sequence of Psychrobacter arcticus 273-4, a psychroactive Siberian permafrost bacterium, reveals mechanisms for adaptation to low-temperature growth.</title>
        <authorList>
            <person name="Ayala-del-Rio H.L."/>
            <person name="Chain P.S."/>
            <person name="Grzymski J.J."/>
            <person name="Ponder M.A."/>
            <person name="Ivanova N."/>
            <person name="Bergholz P.W."/>
            <person name="Di Bartolo G."/>
            <person name="Hauser L."/>
            <person name="Land M."/>
            <person name="Bakermans C."/>
            <person name="Rodrigues D."/>
            <person name="Klappenbach J."/>
            <person name="Zarka D."/>
            <person name="Larimer F."/>
            <person name="Richardson P."/>
            <person name="Murray A."/>
            <person name="Thomashow M."/>
            <person name="Tiedje J.M."/>
        </authorList>
    </citation>
    <scope>NUCLEOTIDE SEQUENCE [LARGE SCALE GENOMIC DNA]</scope>
    <source>
        <strain evidence="4">DSM 17307 / VKM B-2377 / 273-4</strain>
    </source>
</reference>
<sequence length="1282" mass="136215">MSGDLDFNVQLRVLNEQFNNGINQARDKFTQYAQSVQRNVAQMNTDTERASTMLAGLNNISSDRLTAEIRATADQLRQMGAGANISGEQVESAMQASALQVIRLGRQLEVARSEAVRLSQTNTSPEDIELAAANVNRLEQELNGARSASVSLANELSGAMNRASTTADNARNALYRMANIRVPETIRGEIDSISRALVDFQNNSGRPAAEIERATRAAEEQIRRLENELNGVDDTIRRTDVSTGGLSSGVGKLKNAMSGLAGLLAAAGLSIGISEIIQTADAFILLEAKIKLATGEGANFVNGFNGVKQIAAETLSSVENTGELFARITQASEMLGLAQNDVLGITKTINQAIQLSGGSAASADAAITQLIQGLQSGVVRGEEFNSIMEQSPRLAKAMADGLGVTRGELRAMAQDGKLTSEVVINAVRSQGEAIGKEFETLPATVGNAVQTMKNTLFLFIGDINEVVNQSGKMAAGIDHISKAIKNIDPATMAALNLKFEQTVEMVSVLFTTIKDLYTGFSDLISIMDLTSKSGEKVGLITKFIQQASVAMGVMIDGVKGFSIIADSVFGTVSGIIGSVLIGIAKMNGETSTMGEELMRKQEELHARSEQKMMDFQSSTGKAWTEMNKTAQDRLNDTLKVATDNYDEMVAKGTISAEAMEEQYIKVALAKIAANNMIVSDDDRLDLAQKDLQATISDTGEVIIESAKGVQAAYLGVGESFAEVAIKAQVSGTSMRESLTDAVPKAQTIGAVDDIISSLSALGSQGKISGEDMAFGINMANERYKEIEENFARYAAKSIKDNNGIVTSELEKAAALQGLAVQATETGGVLVTQLDKSTLASTRTKDEIDKLAGAAGVGLSAGFMKSKEGLNELVDGYDDLEKAGYDAGGAVINALTEMSNKASNTAEIENLTITWNELYKEGKITGQELADGLEQVENRANILKDGINGVTEAYGFLGLKTREELGKDSKAHTDAYNIILEDGKATAEQIDEAFLKTAKSNIAANGGVIDAVTKRMAAERGVTVVLDEQKRVTVEKMGQSAKANDKVTTSVGRIKTAYDGIASSAGSAGNAMVQSANNAASAYDKLQQKIKDVKEAQAVSGGDETLKNLRVYGTEKAPAEGNQFGSKLAVENFFKSAGLSVERAAEEARKLYAKQGTADGTLNFGKLQGFKDGQVMTASDIEKFKSASVYLAEIASRARDDERQKSKYESSLNKIPDSALQAVSSLNKQPSFDTGSNTIGSKSYDVKFTLGGITANASVPESQAAVFERMMQELQASKAIAGY</sequence>
<feature type="coiled-coil region" evidence="1">
    <location>
        <begin position="208"/>
        <end position="235"/>
    </location>
</feature>
<dbReference type="eggNOG" id="COG5281">
    <property type="taxonomic scope" value="Bacteria"/>
</dbReference>
<dbReference type="NCBIfam" id="TIGR02675">
    <property type="entry name" value="tape_meas_nterm"/>
    <property type="match status" value="1"/>
</dbReference>
<dbReference type="InterPro" id="IPR013491">
    <property type="entry name" value="Tape_meas_N"/>
</dbReference>
<dbReference type="STRING" id="259536.Psyc_1030"/>
<evidence type="ECO:0000256" key="1">
    <source>
        <dbReference type="SAM" id="Coils"/>
    </source>
</evidence>
<dbReference type="EMBL" id="CP000082">
    <property type="protein sequence ID" value="AAZ18883.1"/>
    <property type="molecule type" value="Genomic_DNA"/>
</dbReference>
<keyword evidence="4" id="KW-1185">Reference proteome</keyword>
<gene>
    <name evidence="3" type="ordered locus">Psyc_1030</name>
</gene>
<dbReference type="KEGG" id="par:Psyc_1030"/>
<evidence type="ECO:0000313" key="4">
    <source>
        <dbReference type="Proteomes" id="UP000000546"/>
    </source>
</evidence>
<dbReference type="HOGENOM" id="CLU_004499_0_0_6"/>
<keyword evidence="1" id="KW-0175">Coiled coil</keyword>
<dbReference type="Proteomes" id="UP000000546">
    <property type="component" value="Chromosome"/>
</dbReference>